<dbReference type="EMBL" id="JAGTXO010000007">
    <property type="protein sequence ID" value="KAG8466535.1"/>
    <property type="molecule type" value="Genomic_DNA"/>
</dbReference>
<dbReference type="PANTHER" id="PTHR45625:SF6">
    <property type="entry name" value="SPLICEOSOME-ASSOCIATED PROTEIN CWC27 HOMOLOG"/>
    <property type="match status" value="1"/>
</dbReference>
<feature type="compositionally biased region" description="Gly residues" evidence="3">
    <location>
        <begin position="457"/>
        <end position="474"/>
    </location>
</feature>
<gene>
    <name evidence="5" type="ORF">KFE25_007914</name>
</gene>
<evidence type="ECO:0000259" key="4">
    <source>
        <dbReference type="PROSITE" id="PS50072"/>
    </source>
</evidence>
<keyword evidence="6" id="KW-1185">Reference proteome</keyword>
<evidence type="ECO:0000313" key="5">
    <source>
        <dbReference type="EMBL" id="KAG8466535.1"/>
    </source>
</evidence>
<feature type="region of interest" description="Disordered" evidence="3">
    <location>
        <begin position="238"/>
        <end position="327"/>
    </location>
</feature>
<dbReference type="PROSITE" id="PS00170">
    <property type="entry name" value="CSA_PPIASE_1"/>
    <property type="match status" value="1"/>
</dbReference>
<feature type="compositionally biased region" description="Acidic residues" evidence="3">
    <location>
        <begin position="443"/>
        <end position="454"/>
    </location>
</feature>
<dbReference type="GO" id="GO:0071013">
    <property type="term" value="C:catalytic step 2 spliceosome"/>
    <property type="evidence" value="ECO:0007669"/>
    <property type="project" value="TreeGrafter"/>
</dbReference>
<dbReference type="InterPro" id="IPR044666">
    <property type="entry name" value="Cyclophilin_A-like"/>
</dbReference>
<dbReference type="OrthoDB" id="442970at2759"/>
<protein>
    <recommendedName>
        <fullName evidence="4">PPIase cyclophilin-type domain-containing protein</fullName>
    </recommendedName>
</protein>
<feature type="domain" description="PPIase cyclophilin-type" evidence="4">
    <location>
        <begin position="38"/>
        <end position="206"/>
    </location>
</feature>
<dbReference type="SUPFAM" id="SSF50891">
    <property type="entry name" value="Cyclophilin-like"/>
    <property type="match status" value="1"/>
</dbReference>
<feature type="region of interest" description="Disordered" evidence="3">
    <location>
        <begin position="574"/>
        <end position="598"/>
    </location>
</feature>
<dbReference type="InterPro" id="IPR020892">
    <property type="entry name" value="Cyclophilin-type_PPIase_CS"/>
</dbReference>
<dbReference type="PANTHER" id="PTHR45625">
    <property type="entry name" value="PEPTIDYL-PROLYL CIS-TRANS ISOMERASE-RELATED"/>
    <property type="match status" value="1"/>
</dbReference>
<evidence type="ECO:0000256" key="2">
    <source>
        <dbReference type="ARBA" id="ARBA00023242"/>
    </source>
</evidence>
<dbReference type="InterPro" id="IPR029000">
    <property type="entry name" value="Cyclophilin-like_dom_sf"/>
</dbReference>
<dbReference type="GO" id="GO:0003755">
    <property type="term" value="F:peptidyl-prolyl cis-trans isomerase activity"/>
    <property type="evidence" value="ECO:0007669"/>
    <property type="project" value="InterPro"/>
</dbReference>
<organism evidence="5 6">
    <name type="scientific">Diacronema lutheri</name>
    <name type="common">Unicellular marine alga</name>
    <name type="synonym">Monochrysis lutheri</name>
    <dbReference type="NCBI Taxonomy" id="2081491"/>
    <lineage>
        <taxon>Eukaryota</taxon>
        <taxon>Haptista</taxon>
        <taxon>Haptophyta</taxon>
        <taxon>Pavlovophyceae</taxon>
        <taxon>Pavlovales</taxon>
        <taxon>Pavlovaceae</taxon>
        <taxon>Diacronema</taxon>
    </lineage>
</organism>
<keyword evidence="2" id="KW-0539">Nucleus</keyword>
<dbReference type="PROSITE" id="PS50072">
    <property type="entry name" value="CSA_PPIASE_2"/>
    <property type="match status" value="1"/>
</dbReference>
<dbReference type="Proteomes" id="UP000751190">
    <property type="component" value="Unassembled WGS sequence"/>
</dbReference>
<dbReference type="Pfam" id="PF00160">
    <property type="entry name" value="Pro_isomerase"/>
    <property type="match status" value="1"/>
</dbReference>
<dbReference type="CDD" id="cd01925">
    <property type="entry name" value="cyclophilin_CeCYP16-like"/>
    <property type="match status" value="1"/>
</dbReference>
<evidence type="ECO:0000313" key="6">
    <source>
        <dbReference type="Proteomes" id="UP000751190"/>
    </source>
</evidence>
<dbReference type="InterPro" id="IPR002130">
    <property type="entry name" value="Cyclophilin-type_PPIase_dom"/>
</dbReference>
<dbReference type="GO" id="GO:0006457">
    <property type="term" value="P:protein folding"/>
    <property type="evidence" value="ECO:0007669"/>
    <property type="project" value="InterPro"/>
</dbReference>
<accession>A0A8J6CE44</accession>
<feature type="region of interest" description="Disordered" evidence="3">
    <location>
        <begin position="174"/>
        <end position="197"/>
    </location>
</feature>
<feature type="compositionally biased region" description="Basic and acidic residues" evidence="3">
    <location>
        <begin position="295"/>
        <end position="308"/>
    </location>
</feature>
<reference evidence="5" key="1">
    <citation type="submission" date="2021-05" db="EMBL/GenBank/DDBJ databases">
        <title>The genome of the haptophyte Pavlova lutheri (Diacronema luteri, Pavlovales) - a model for lipid biosynthesis in eukaryotic algae.</title>
        <authorList>
            <person name="Hulatt C.J."/>
            <person name="Posewitz M.C."/>
        </authorList>
    </citation>
    <scope>NUCLEOTIDE SEQUENCE</scope>
    <source>
        <strain evidence="5">NIVA-4/92</strain>
    </source>
</reference>
<feature type="compositionally biased region" description="Low complexity" evidence="3">
    <location>
        <begin position="174"/>
        <end position="193"/>
    </location>
</feature>
<feature type="compositionally biased region" description="Basic and acidic residues" evidence="3">
    <location>
        <begin position="410"/>
        <end position="424"/>
    </location>
</feature>
<dbReference type="AlphaFoldDB" id="A0A8J6CE44"/>
<feature type="compositionally biased region" description="Pro residues" evidence="3">
    <location>
        <begin position="396"/>
        <end position="405"/>
    </location>
</feature>
<sequence>MAGARARTGWERSAALGAMAGLNTYATEPATRGKVVLHTTLGPLDVELWPKEAPKACRNFVQLCLEGFYDGLPFHRVIKDFMAQTGDPTGTGAGGESVYGRPFEDEFHGRLRFTHRGLLAMANSAPNSNGSQFFVTLDRCDWLDRRHTIFGKVTGTSLYNLNRFNELETHAVGGAAAPTDPRGAAPGAAASSDRPLHPPLIESTEVLHDPFDDIVPRQITHVHAAAAAALEAERAAAAAKEGRRPKRCRNTKLLSFGDEDEDEQTVPAATRANETGALASRANGARKRAITSSHDALRDDPRLSREPAVESEGAGGPGAPRAGAAAAVAPVAHGVRGEDERASAADGAEGGGAGFAARMREQQLTRRQQLAQRGAADAALGGAVAHAAPADAPALARPPPPPPPSSDARPPAHGEYETLKRELARQAVQAPGGWRWRGKGDAADSDDDDDDGDGDAANGGGSGGAHNAGRGGGSLADELANRRARYVAKSRQLKALGKKDRAKETALKLQMFERSERKATLVGGALAPAPRLMAEGTDDMYEMTDPLAGANADAAAHSRAMRKIAERAAHQQLSLRADDADPDQRLDAPVAGTLARFG</sequence>
<comment type="caution">
    <text evidence="5">The sequence shown here is derived from an EMBL/GenBank/DDBJ whole genome shotgun (WGS) entry which is preliminary data.</text>
</comment>
<name>A0A8J6CE44_DIALT</name>
<feature type="region of interest" description="Disordered" evidence="3">
    <location>
        <begin position="333"/>
        <end position="352"/>
    </location>
</feature>
<dbReference type="Gene3D" id="2.40.100.10">
    <property type="entry name" value="Cyclophilin-like"/>
    <property type="match status" value="1"/>
</dbReference>
<feature type="compositionally biased region" description="Basic and acidic residues" evidence="3">
    <location>
        <begin position="576"/>
        <end position="586"/>
    </location>
</feature>
<feature type="compositionally biased region" description="Low complexity" evidence="3">
    <location>
        <begin position="368"/>
        <end position="395"/>
    </location>
</feature>
<proteinExistence type="predicted"/>
<feature type="region of interest" description="Disordered" evidence="3">
    <location>
        <begin position="361"/>
        <end position="476"/>
    </location>
</feature>
<evidence type="ECO:0000256" key="3">
    <source>
        <dbReference type="SAM" id="MobiDB-lite"/>
    </source>
</evidence>
<evidence type="ECO:0000256" key="1">
    <source>
        <dbReference type="ARBA" id="ARBA00004123"/>
    </source>
</evidence>
<comment type="subcellular location">
    <subcellularLocation>
        <location evidence="1">Nucleus</location>
    </subcellularLocation>
</comment>
<dbReference type="PRINTS" id="PR00153">
    <property type="entry name" value="CSAPPISMRASE"/>
</dbReference>